<protein>
    <submittedName>
        <fullName evidence="1">Uncharacterized protein</fullName>
    </submittedName>
</protein>
<dbReference type="Proteomes" id="UP001062846">
    <property type="component" value="Chromosome 1"/>
</dbReference>
<gene>
    <name evidence="1" type="ORF">RHMOL_Rhmol01G0182800</name>
</gene>
<reference evidence="1" key="1">
    <citation type="submission" date="2022-02" db="EMBL/GenBank/DDBJ databases">
        <title>Plant Genome Project.</title>
        <authorList>
            <person name="Zhang R.-G."/>
        </authorList>
    </citation>
    <scope>NUCLEOTIDE SEQUENCE</scope>
    <source>
        <strain evidence="1">AT1</strain>
    </source>
</reference>
<evidence type="ECO:0000313" key="1">
    <source>
        <dbReference type="EMBL" id="KAI8572244.1"/>
    </source>
</evidence>
<name>A0ACC0Q4P9_RHOML</name>
<keyword evidence="2" id="KW-1185">Reference proteome</keyword>
<sequence length="93" mass="11115">MGNTISQLEERLHQLDVEVATLIARVVNLRQERRSLLAQKELINHELANINHDEQGIKELVSMARVDFLKNQERYNVKDNRWSYFTKLFMEFK</sequence>
<accession>A0ACC0Q4P9</accession>
<proteinExistence type="predicted"/>
<organism evidence="1 2">
    <name type="scientific">Rhododendron molle</name>
    <name type="common">Chinese azalea</name>
    <name type="synonym">Azalea mollis</name>
    <dbReference type="NCBI Taxonomy" id="49168"/>
    <lineage>
        <taxon>Eukaryota</taxon>
        <taxon>Viridiplantae</taxon>
        <taxon>Streptophyta</taxon>
        <taxon>Embryophyta</taxon>
        <taxon>Tracheophyta</taxon>
        <taxon>Spermatophyta</taxon>
        <taxon>Magnoliopsida</taxon>
        <taxon>eudicotyledons</taxon>
        <taxon>Gunneridae</taxon>
        <taxon>Pentapetalae</taxon>
        <taxon>asterids</taxon>
        <taxon>Ericales</taxon>
        <taxon>Ericaceae</taxon>
        <taxon>Ericoideae</taxon>
        <taxon>Rhodoreae</taxon>
        <taxon>Rhododendron</taxon>
    </lineage>
</organism>
<dbReference type="EMBL" id="CM046388">
    <property type="protein sequence ID" value="KAI8572244.1"/>
    <property type="molecule type" value="Genomic_DNA"/>
</dbReference>
<evidence type="ECO:0000313" key="2">
    <source>
        <dbReference type="Proteomes" id="UP001062846"/>
    </source>
</evidence>
<comment type="caution">
    <text evidence="1">The sequence shown here is derived from an EMBL/GenBank/DDBJ whole genome shotgun (WGS) entry which is preliminary data.</text>
</comment>